<dbReference type="Proteomes" id="UP000294564">
    <property type="component" value="Unassembled WGS sequence"/>
</dbReference>
<dbReference type="Gene3D" id="2.40.128.140">
    <property type="entry name" value="Outer membrane protein"/>
    <property type="match status" value="1"/>
</dbReference>
<dbReference type="InterPro" id="IPR037107">
    <property type="entry name" value="Put_OMP_sf"/>
</dbReference>
<proteinExistence type="predicted"/>
<name>A0A4V2SMF1_9FLAO</name>
<evidence type="ECO:0000313" key="2">
    <source>
        <dbReference type="Proteomes" id="UP000294564"/>
    </source>
</evidence>
<keyword evidence="2" id="KW-1185">Reference proteome</keyword>
<sequence>MFLLVSFSATSFSQVKYRSVFSIANDNDLYISTTQDRYYTNGTFLSYSFASNTLTENLVKKIYSFELGQKLYSPFKANVRDISEHDRPFAGYLYAGAGFKKFYKNNSYFSLSGEIGVIGPSAYGEESMNFVHSIYGFNDADGWKYQIKDAFALNFSVEYLQPLMKEHNFFDLNWKNSANIGFVFTDISTGLFSRIGTKKLQHVANSIGFNSNLNHKDSEFNNEVETFFYINPMVRLAIYDATIQGSFLTENNPVTYQLRPFVLTTEIGFWFTANRFNFKYMIVHHTKKLESTRVPNGNLYGGIQINYLFN</sequence>
<dbReference type="AlphaFoldDB" id="A0A4V2SMF1"/>
<dbReference type="Pfam" id="PF09982">
    <property type="entry name" value="LpxR"/>
    <property type="match status" value="1"/>
</dbReference>
<accession>A0A4V2SMF1</accession>
<comment type="caution">
    <text evidence="1">The sequence shown here is derived from an EMBL/GenBank/DDBJ whole genome shotgun (WGS) entry which is preliminary data.</text>
</comment>
<organism evidence="1 2">
    <name type="scientific">Tenacibaculum skagerrakense</name>
    <dbReference type="NCBI Taxonomy" id="186571"/>
    <lineage>
        <taxon>Bacteria</taxon>
        <taxon>Pseudomonadati</taxon>
        <taxon>Bacteroidota</taxon>
        <taxon>Flavobacteriia</taxon>
        <taxon>Flavobacteriales</taxon>
        <taxon>Flavobacteriaceae</taxon>
        <taxon>Tenacibaculum</taxon>
    </lineage>
</organism>
<evidence type="ECO:0000313" key="1">
    <source>
        <dbReference type="EMBL" id="TCP27016.1"/>
    </source>
</evidence>
<dbReference type="EMBL" id="SLXM01000002">
    <property type="protein sequence ID" value="TCP27016.1"/>
    <property type="molecule type" value="Genomic_DNA"/>
</dbReference>
<protein>
    <recommendedName>
        <fullName evidence="3">Lipid A deacylase LpxR family protein</fullName>
    </recommendedName>
</protein>
<reference evidence="1 2" key="1">
    <citation type="submission" date="2019-03" db="EMBL/GenBank/DDBJ databases">
        <title>Genomic Encyclopedia of Type Strains, Phase IV (KMG-IV): sequencing the most valuable type-strain genomes for metagenomic binning, comparative biology and taxonomic classification.</title>
        <authorList>
            <person name="Goeker M."/>
        </authorList>
    </citation>
    <scope>NUCLEOTIDE SEQUENCE [LARGE SCALE GENOMIC DNA]</scope>
    <source>
        <strain evidence="1 2">DSM 14836</strain>
    </source>
</reference>
<evidence type="ECO:0008006" key="3">
    <source>
        <dbReference type="Google" id="ProtNLM"/>
    </source>
</evidence>
<gene>
    <name evidence="1" type="ORF">EV195_102358</name>
</gene>
<dbReference type="InterPro" id="IPR018707">
    <property type="entry name" value="LpxR"/>
</dbReference>